<evidence type="ECO:0000313" key="6">
    <source>
        <dbReference type="EMBL" id="GJE29403.1"/>
    </source>
</evidence>
<dbReference type="PROSITE" id="PS50931">
    <property type="entry name" value="HTH_LYSR"/>
    <property type="match status" value="1"/>
</dbReference>
<dbReference type="Pfam" id="PF03466">
    <property type="entry name" value="LysR_substrate"/>
    <property type="match status" value="1"/>
</dbReference>
<dbReference type="SUPFAM" id="SSF46785">
    <property type="entry name" value="Winged helix' DNA-binding domain"/>
    <property type="match status" value="1"/>
</dbReference>
<keyword evidence="7" id="KW-1185">Reference proteome</keyword>
<evidence type="ECO:0000256" key="1">
    <source>
        <dbReference type="ARBA" id="ARBA00009437"/>
    </source>
</evidence>
<evidence type="ECO:0000259" key="5">
    <source>
        <dbReference type="PROSITE" id="PS50931"/>
    </source>
</evidence>
<name>A0ABQ4TCS3_METOR</name>
<dbReference type="InterPro" id="IPR036388">
    <property type="entry name" value="WH-like_DNA-bd_sf"/>
</dbReference>
<evidence type="ECO:0000256" key="3">
    <source>
        <dbReference type="ARBA" id="ARBA00023125"/>
    </source>
</evidence>
<dbReference type="Gene3D" id="1.10.10.10">
    <property type="entry name" value="Winged helix-like DNA-binding domain superfamily/Winged helix DNA-binding domain"/>
    <property type="match status" value="1"/>
</dbReference>
<keyword evidence="3" id="KW-0238">DNA-binding</keyword>
<organism evidence="6 7">
    <name type="scientific">Methylobacterium organophilum</name>
    <dbReference type="NCBI Taxonomy" id="410"/>
    <lineage>
        <taxon>Bacteria</taxon>
        <taxon>Pseudomonadati</taxon>
        <taxon>Pseudomonadota</taxon>
        <taxon>Alphaproteobacteria</taxon>
        <taxon>Hyphomicrobiales</taxon>
        <taxon>Methylobacteriaceae</taxon>
        <taxon>Methylobacterium</taxon>
    </lineage>
</organism>
<sequence>MALFVEVAKRKSFSQAALALEMPVSSLSRRITVFESTIGVRLLDRTTRKISLTSYGEAYFKQALRLVEEAQRAYDDITAEAKGPSGLLKIAAPPDTWMLQHLSTLLTEFKANHAYVQLQIDLGYGSVDLVGGRYDLALTLDPPQEGSVIARKIMEVENGIFAAPAYLEDWGCPNVPQDLVDHHVIVPGPSAEWVLSRGGETATVAVSGPVSSNSPTLTRRFAIEGQGLFADSLSHVRADVESGALVQVMPTWRLQPTSIHIVTTSRLLPAKVRSFIDFAAERFPAVTKASNRENAPAVVSAAHEMPYLRRVILPH</sequence>
<dbReference type="Proteomes" id="UP001055156">
    <property type="component" value="Unassembled WGS sequence"/>
</dbReference>
<dbReference type="InterPro" id="IPR036390">
    <property type="entry name" value="WH_DNA-bd_sf"/>
</dbReference>
<dbReference type="InterPro" id="IPR005119">
    <property type="entry name" value="LysR_subst-bd"/>
</dbReference>
<evidence type="ECO:0000256" key="2">
    <source>
        <dbReference type="ARBA" id="ARBA00023015"/>
    </source>
</evidence>
<dbReference type="PANTHER" id="PTHR30537">
    <property type="entry name" value="HTH-TYPE TRANSCRIPTIONAL REGULATOR"/>
    <property type="match status" value="1"/>
</dbReference>
<dbReference type="PANTHER" id="PTHR30537:SF5">
    <property type="entry name" value="HTH-TYPE TRANSCRIPTIONAL ACTIVATOR TTDR-RELATED"/>
    <property type="match status" value="1"/>
</dbReference>
<feature type="domain" description="HTH lysR-type" evidence="5">
    <location>
        <begin position="1"/>
        <end position="53"/>
    </location>
</feature>
<comment type="similarity">
    <text evidence="1">Belongs to the LysR transcriptional regulatory family.</text>
</comment>
<dbReference type="CDD" id="cd08422">
    <property type="entry name" value="PBP2_CrgA_like"/>
    <property type="match status" value="1"/>
</dbReference>
<reference evidence="6" key="2">
    <citation type="submission" date="2021-08" db="EMBL/GenBank/DDBJ databases">
        <authorList>
            <person name="Tani A."/>
            <person name="Ola A."/>
            <person name="Ogura Y."/>
            <person name="Katsura K."/>
            <person name="Hayashi T."/>
        </authorList>
    </citation>
    <scope>NUCLEOTIDE SEQUENCE</scope>
    <source>
        <strain evidence="6">NBRC 15689</strain>
    </source>
</reference>
<dbReference type="Gene3D" id="3.40.190.290">
    <property type="match status" value="1"/>
</dbReference>
<gene>
    <name evidence="6" type="primary">dmlR_6</name>
    <name evidence="6" type="ORF">LKMONMHP_4284</name>
</gene>
<reference evidence="6" key="1">
    <citation type="journal article" date="2021" name="Front. Microbiol.">
        <title>Comprehensive Comparative Genomics and Phenotyping of Methylobacterium Species.</title>
        <authorList>
            <person name="Alessa O."/>
            <person name="Ogura Y."/>
            <person name="Fujitani Y."/>
            <person name="Takami H."/>
            <person name="Hayashi T."/>
            <person name="Sahin N."/>
            <person name="Tani A."/>
        </authorList>
    </citation>
    <scope>NUCLEOTIDE SEQUENCE</scope>
    <source>
        <strain evidence="6">NBRC 15689</strain>
    </source>
</reference>
<comment type="caution">
    <text evidence="6">The sequence shown here is derived from an EMBL/GenBank/DDBJ whole genome shotgun (WGS) entry which is preliminary data.</text>
</comment>
<dbReference type="Pfam" id="PF00126">
    <property type="entry name" value="HTH_1"/>
    <property type="match status" value="1"/>
</dbReference>
<dbReference type="InterPro" id="IPR058163">
    <property type="entry name" value="LysR-type_TF_proteobact-type"/>
</dbReference>
<proteinExistence type="inferred from homology"/>
<evidence type="ECO:0000313" key="7">
    <source>
        <dbReference type="Proteomes" id="UP001055156"/>
    </source>
</evidence>
<keyword evidence="4" id="KW-0804">Transcription</keyword>
<dbReference type="InterPro" id="IPR000847">
    <property type="entry name" value="LysR_HTH_N"/>
</dbReference>
<dbReference type="RefSeq" id="WP_238313870.1">
    <property type="nucleotide sequence ID" value="NZ_BPQV01000015.1"/>
</dbReference>
<dbReference type="SUPFAM" id="SSF53850">
    <property type="entry name" value="Periplasmic binding protein-like II"/>
    <property type="match status" value="1"/>
</dbReference>
<protein>
    <submittedName>
        <fullName evidence="6">HTH-type transcriptional regulator DmlR</fullName>
    </submittedName>
</protein>
<evidence type="ECO:0000256" key="4">
    <source>
        <dbReference type="ARBA" id="ARBA00023163"/>
    </source>
</evidence>
<accession>A0ABQ4TCS3</accession>
<keyword evidence="2" id="KW-0805">Transcription regulation</keyword>
<dbReference type="EMBL" id="BPQV01000015">
    <property type="protein sequence ID" value="GJE29403.1"/>
    <property type="molecule type" value="Genomic_DNA"/>
</dbReference>